<organism evidence="1 2">
    <name type="scientific">Congregibacter variabilis</name>
    <dbReference type="NCBI Taxonomy" id="3081200"/>
    <lineage>
        <taxon>Bacteria</taxon>
        <taxon>Pseudomonadati</taxon>
        <taxon>Pseudomonadota</taxon>
        <taxon>Gammaproteobacteria</taxon>
        <taxon>Cellvibrionales</taxon>
        <taxon>Halieaceae</taxon>
        <taxon>Congregibacter</taxon>
    </lineage>
</organism>
<reference evidence="1 2" key="1">
    <citation type="submission" date="2023-10" db="EMBL/GenBank/DDBJ databases">
        <title>Two novel species belonging to the OM43/NOR5 clade.</title>
        <authorList>
            <person name="Park M."/>
        </authorList>
    </citation>
    <scope>NUCLEOTIDE SEQUENCE [LARGE SCALE GENOMIC DNA]</scope>
    <source>
        <strain evidence="1 2">IMCC43200</strain>
    </source>
</reference>
<gene>
    <name evidence="1" type="ORF">R0135_16825</name>
</gene>
<dbReference type="Proteomes" id="UP001626537">
    <property type="component" value="Chromosome"/>
</dbReference>
<proteinExistence type="predicted"/>
<dbReference type="InterPro" id="IPR010994">
    <property type="entry name" value="RuvA_2-like"/>
</dbReference>
<protein>
    <recommendedName>
        <fullName evidence="3">General secretion pathway protein K</fullName>
    </recommendedName>
</protein>
<dbReference type="EMBL" id="CP136864">
    <property type="protein sequence ID" value="WOJ93427.1"/>
    <property type="molecule type" value="Genomic_DNA"/>
</dbReference>
<evidence type="ECO:0008006" key="3">
    <source>
        <dbReference type="Google" id="ProtNLM"/>
    </source>
</evidence>
<sequence length="272" mass="29264">MMAHSRREAGVALAVVVWFIAGMSLLVAGVVMSARTDVRLAQLHMGRAQAATAGDGAVNLLLADIQDGVYAKDAPPRLPQQRYQLGELQIDVAAVPTQWLVDINAATPALLANALQVSGALQADSAQFLANAVVQWRFGSEGAKATRFDALEDLLSVQGMNRGTWDRLRDYIAVPVGGVGLSRPSARANHVMGLVRGLTPAQRLLAAEQAPPDVRVGAARFSGYRVDALVRVGDTVWLRRRWVSMSASRGALPWRVYRTEPARIVNRPGSRG</sequence>
<evidence type="ECO:0000313" key="2">
    <source>
        <dbReference type="Proteomes" id="UP001626537"/>
    </source>
</evidence>
<accession>A0ABZ0I1Q8</accession>
<dbReference type="RefSeq" id="WP_407348076.1">
    <property type="nucleotide sequence ID" value="NZ_CP136864.1"/>
</dbReference>
<keyword evidence="2" id="KW-1185">Reference proteome</keyword>
<dbReference type="SUPFAM" id="SSF47781">
    <property type="entry name" value="RuvA domain 2-like"/>
    <property type="match status" value="1"/>
</dbReference>
<evidence type="ECO:0000313" key="1">
    <source>
        <dbReference type="EMBL" id="WOJ93427.1"/>
    </source>
</evidence>
<name>A0ABZ0I1Q8_9GAMM</name>